<name>A0A2P2E6L0_9PROT</name>
<protein>
    <recommendedName>
        <fullName evidence="4">DUF1501 domain-containing protein</fullName>
    </recommendedName>
</protein>
<reference evidence="2 3" key="1">
    <citation type="journal article" date="2018" name="Genome Announc.">
        <title>Draft Genome Sequence of "Candidatus Phycosocius bacilliformis," an Alphaproteobacterial Ectosymbiont of the Hydrocarbon-Producing Green Alga Botryococcus braunii.</title>
        <authorList>
            <person name="Tanabe Y."/>
            <person name="Yamaguchi H."/>
            <person name="Watanabe M.M."/>
        </authorList>
    </citation>
    <scope>NUCLEOTIDE SEQUENCE [LARGE SCALE GENOMIC DNA]</scope>
    <source>
        <strain evidence="2 3">BOTRYCO-2</strain>
    </source>
</reference>
<dbReference type="Proteomes" id="UP000245086">
    <property type="component" value="Unassembled WGS sequence"/>
</dbReference>
<accession>A0A2P2E6L0</accession>
<gene>
    <name evidence="2" type="ORF">PbB2_00352</name>
</gene>
<proteinExistence type="predicted"/>
<dbReference type="InterPro" id="IPR010869">
    <property type="entry name" value="DUF1501"/>
</dbReference>
<feature type="signal peptide" evidence="1">
    <location>
        <begin position="1"/>
        <end position="27"/>
    </location>
</feature>
<evidence type="ECO:0000313" key="2">
    <source>
        <dbReference type="EMBL" id="GBF56695.1"/>
    </source>
</evidence>
<dbReference type="Pfam" id="PF07394">
    <property type="entry name" value="DUF1501"/>
    <property type="match status" value="1"/>
</dbReference>
<dbReference type="OrthoDB" id="9779968at2"/>
<dbReference type="PANTHER" id="PTHR43737:SF1">
    <property type="entry name" value="DUF1501 DOMAIN-CONTAINING PROTEIN"/>
    <property type="match status" value="1"/>
</dbReference>
<dbReference type="PROSITE" id="PS51318">
    <property type="entry name" value="TAT"/>
    <property type="match status" value="1"/>
</dbReference>
<feature type="chain" id="PRO_5015107948" description="DUF1501 domain-containing protein" evidence="1">
    <location>
        <begin position="28"/>
        <end position="383"/>
    </location>
</feature>
<comment type="caution">
    <text evidence="2">The sequence shown here is derived from an EMBL/GenBank/DDBJ whole genome shotgun (WGS) entry which is preliminary data.</text>
</comment>
<dbReference type="PANTHER" id="PTHR43737">
    <property type="entry name" value="BLL7424 PROTEIN"/>
    <property type="match status" value="1"/>
</dbReference>
<evidence type="ECO:0008006" key="4">
    <source>
        <dbReference type="Google" id="ProtNLM"/>
    </source>
</evidence>
<sequence length="383" mass="39755">MTNRRTFLTAGLSGLTLAMAGARASFAQAPANSGKFVFIILRGAMDGLAAVAPYADPDYRALRGNLALAEPGSPDGCLPLTAGFGLHPNLQTLHGLWQERRMSFVHAAASPYRERSHFDAQDMLEAGTAQVTSGSTGWLNRALALLPASPDAEGVAIGRTIPLVLRGTGKATSWAPPLAPESDMDTLMRLGDLYAGDPMLATALAMAIETNQIADGAEAGMSGRNRVGAYASLASAAARILSAPGGPAAAVLSFEGWDTHANQGATRGQLATRLEALDQAVAALRTGLGPLWSQTTVVIATEFGRTVRVNGTGGTDHGTGGAAFLLGGAVQGGYMMGDWPGLNRLHEDRDLIPANDVRTVFAAGLAHAWRLDQAVVMAEVFNA</sequence>
<organism evidence="2 3">
    <name type="scientific">Candidatus Phycosocius bacilliformis</name>
    <dbReference type="NCBI Taxonomy" id="1445552"/>
    <lineage>
        <taxon>Bacteria</taxon>
        <taxon>Pseudomonadati</taxon>
        <taxon>Pseudomonadota</taxon>
        <taxon>Alphaproteobacteria</taxon>
        <taxon>Caulobacterales</taxon>
        <taxon>Caulobacterales incertae sedis</taxon>
        <taxon>Candidatus Phycosocius</taxon>
    </lineage>
</organism>
<evidence type="ECO:0000256" key="1">
    <source>
        <dbReference type="SAM" id="SignalP"/>
    </source>
</evidence>
<dbReference type="RefSeq" id="WP_108983557.1">
    <property type="nucleotide sequence ID" value="NZ_BFBR01000001.1"/>
</dbReference>
<keyword evidence="3" id="KW-1185">Reference proteome</keyword>
<dbReference type="EMBL" id="BFBR01000001">
    <property type="protein sequence ID" value="GBF56695.1"/>
    <property type="molecule type" value="Genomic_DNA"/>
</dbReference>
<keyword evidence="1" id="KW-0732">Signal</keyword>
<dbReference type="InterPro" id="IPR006311">
    <property type="entry name" value="TAT_signal"/>
</dbReference>
<evidence type="ECO:0000313" key="3">
    <source>
        <dbReference type="Proteomes" id="UP000245086"/>
    </source>
</evidence>
<dbReference type="AlphaFoldDB" id="A0A2P2E6L0"/>